<evidence type="ECO:0000256" key="3">
    <source>
        <dbReference type="ARBA" id="ARBA00005189"/>
    </source>
</evidence>
<organism evidence="15 16">
    <name type="scientific">Cylindrotheca closterium</name>
    <dbReference type="NCBI Taxonomy" id="2856"/>
    <lineage>
        <taxon>Eukaryota</taxon>
        <taxon>Sar</taxon>
        <taxon>Stramenopiles</taxon>
        <taxon>Ochrophyta</taxon>
        <taxon>Bacillariophyta</taxon>
        <taxon>Bacillariophyceae</taxon>
        <taxon>Bacillariophycidae</taxon>
        <taxon>Bacillariales</taxon>
        <taxon>Bacillariaceae</taxon>
        <taxon>Cylindrotheca</taxon>
    </lineage>
</organism>
<dbReference type="GO" id="GO:0005789">
    <property type="term" value="C:endoplasmic reticulum membrane"/>
    <property type="evidence" value="ECO:0007669"/>
    <property type="project" value="UniProtKB-SubCell"/>
</dbReference>
<evidence type="ECO:0000313" key="15">
    <source>
        <dbReference type="EMBL" id="CAJ1970489.1"/>
    </source>
</evidence>
<keyword evidence="7 14" id="KW-0812">Transmembrane</keyword>
<dbReference type="EC" id="2.3.1.-" evidence="14"/>
<comment type="similarity">
    <text evidence="4 14">Belongs to the diacylglycerol acyltransferase family.</text>
</comment>
<accession>A0AAD2GEQ0</accession>
<comment type="subcellular location">
    <subcellularLocation>
        <location evidence="1 14">Endoplasmic reticulum membrane</location>
        <topology evidence="1 14">Multi-pass membrane protein</topology>
    </subcellularLocation>
</comment>
<evidence type="ECO:0000313" key="16">
    <source>
        <dbReference type="Proteomes" id="UP001295423"/>
    </source>
</evidence>
<proteinExistence type="inferred from homology"/>
<evidence type="ECO:0000256" key="14">
    <source>
        <dbReference type="RuleBase" id="RU367023"/>
    </source>
</evidence>
<evidence type="ECO:0000256" key="2">
    <source>
        <dbReference type="ARBA" id="ARBA00004771"/>
    </source>
</evidence>
<dbReference type="GO" id="GO:0004144">
    <property type="term" value="F:diacylglycerol O-acyltransferase activity"/>
    <property type="evidence" value="ECO:0007669"/>
    <property type="project" value="TreeGrafter"/>
</dbReference>
<keyword evidence="13" id="KW-0012">Acyltransferase</keyword>
<protein>
    <recommendedName>
        <fullName evidence="14">Acyltransferase</fullName>
        <ecNumber evidence="14">2.3.1.-</ecNumber>
    </recommendedName>
</protein>
<evidence type="ECO:0000256" key="8">
    <source>
        <dbReference type="ARBA" id="ARBA00022798"/>
    </source>
</evidence>
<name>A0AAD2GEQ0_9STRA</name>
<evidence type="ECO:0000256" key="10">
    <source>
        <dbReference type="ARBA" id="ARBA00022989"/>
    </source>
</evidence>
<dbReference type="EMBL" id="CAKOGP040002524">
    <property type="protein sequence ID" value="CAJ1970489.1"/>
    <property type="molecule type" value="Genomic_DNA"/>
</dbReference>
<comment type="pathway">
    <text evidence="3">Lipid metabolism.</text>
</comment>
<evidence type="ECO:0000256" key="9">
    <source>
        <dbReference type="ARBA" id="ARBA00022824"/>
    </source>
</evidence>
<comment type="pathway">
    <text evidence="2">Glycerolipid metabolism; triacylglycerol biosynthesis.</text>
</comment>
<dbReference type="PANTHER" id="PTHR12317:SF0">
    <property type="entry name" value="ACYLTRANSFERASE"/>
    <property type="match status" value="1"/>
</dbReference>
<keyword evidence="16" id="KW-1185">Reference proteome</keyword>
<keyword evidence="9 14" id="KW-0256">Endoplasmic reticulum</keyword>
<evidence type="ECO:0000256" key="5">
    <source>
        <dbReference type="ARBA" id="ARBA00022516"/>
    </source>
</evidence>
<evidence type="ECO:0000256" key="12">
    <source>
        <dbReference type="ARBA" id="ARBA00023136"/>
    </source>
</evidence>
<dbReference type="Pfam" id="PF03982">
    <property type="entry name" value="DAGAT"/>
    <property type="match status" value="1"/>
</dbReference>
<evidence type="ECO:0000256" key="1">
    <source>
        <dbReference type="ARBA" id="ARBA00004477"/>
    </source>
</evidence>
<dbReference type="GO" id="GO:0006071">
    <property type="term" value="P:glycerol metabolic process"/>
    <property type="evidence" value="ECO:0007669"/>
    <property type="project" value="UniProtKB-KW"/>
</dbReference>
<sequence length="391" mass="44874">MTKDKSNKKKFYKLNLAELPDDLFDKSVPVSKWLDLATCVEDKFPPNSLNKTPPIDRQVEIERTVGITLYMLGNVLPFALPMLSFAALLSDIGYLCLKCFLVYFGALFCLNKYYFLPIFVKKYKRKKYLSDTDYADNQYLYTERNNQKYMNSQFVWPESLHRPLMEEKMGKSQLHQPMIFCAIPHGAAPLGITAYPVWSKLFNNRLCHWTCAPVVLKLPIISNYMRQIGYIPAKSRHILDTLTKKEDNIGIILDGIAGMFQSHDEVAHIRARKGIVKIALRAGAPLVPVYGFGHTSLWKVVVDPFGILERLSVKMDISLTPFFGRFGWFLGPPQRVAVAMCLGEPVRCPKIAEPTQADIDKYHQQLLDSYKEVFEQHKEAYGWGDRELQFV</sequence>
<feature type="transmembrane region" description="Helical" evidence="14">
    <location>
        <begin position="67"/>
        <end position="88"/>
    </location>
</feature>
<keyword evidence="5" id="KW-0444">Lipid biosynthesis</keyword>
<dbReference type="InterPro" id="IPR007130">
    <property type="entry name" value="DAGAT"/>
</dbReference>
<dbReference type="GO" id="GO:0019432">
    <property type="term" value="P:triglyceride biosynthetic process"/>
    <property type="evidence" value="ECO:0007669"/>
    <property type="project" value="TreeGrafter"/>
</dbReference>
<feature type="transmembrane region" description="Helical" evidence="14">
    <location>
        <begin position="100"/>
        <end position="120"/>
    </location>
</feature>
<dbReference type="Proteomes" id="UP001295423">
    <property type="component" value="Unassembled WGS sequence"/>
</dbReference>
<gene>
    <name evidence="15" type="ORF">CYCCA115_LOCUS24505</name>
</gene>
<keyword evidence="10 14" id="KW-1133">Transmembrane helix</keyword>
<dbReference type="PANTHER" id="PTHR12317">
    <property type="entry name" value="DIACYLGLYCEROL O-ACYLTRANSFERASE"/>
    <property type="match status" value="1"/>
</dbReference>
<keyword evidence="8" id="KW-0319">Glycerol metabolism</keyword>
<evidence type="ECO:0000256" key="11">
    <source>
        <dbReference type="ARBA" id="ARBA00023098"/>
    </source>
</evidence>
<keyword evidence="11" id="KW-0443">Lipid metabolism</keyword>
<keyword evidence="12 14" id="KW-0472">Membrane</keyword>
<evidence type="ECO:0000256" key="6">
    <source>
        <dbReference type="ARBA" id="ARBA00022679"/>
    </source>
</evidence>
<evidence type="ECO:0000256" key="7">
    <source>
        <dbReference type="ARBA" id="ARBA00022692"/>
    </source>
</evidence>
<keyword evidence="6 14" id="KW-0808">Transferase</keyword>
<reference evidence="15" key="1">
    <citation type="submission" date="2023-08" db="EMBL/GenBank/DDBJ databases">
        <authorList>
            <person name="Audoor S."/>
            <person name="Bilcke G."/>
        </authorList>
    </citation>
    <scope>NUCLEOTIDE SEQUENCE</scope>
</reference>
<comment type="caution">
    <text evidence="15">The sequence shown here is derived from an EMBL/GenBank/DDBJ whole genome shotgun (WGS) entry which is preliminary data.</text>
</comment>
<evidence type="ECO:0000256" key="4">
    <source>
        <dbReference type="ARBA" id="ARBA00005420"/>
    </source>
</evidence>
<dbReference type="AlphaFoldDB" id="A0AAD2GEQ0"/>
<evidence type="ECO:0000256" key="13">
    <source>
        <dbReference type="ARBA" id="ARBA00023315"/>
    </source>
</evidence>